<proteinExistence type="predicted"/>
<feature type="compositionally biased region" description="Low complexity" evidence="1">
    <location>
        <begin position="17"/>
        <end position="30"/>
    </location>
</feature>
<organism evidence="2">
    <name type="scientific">uncultured Acetobacteraceae bacterium</name>
    <dbReference type="NCBI Taxonomy" id="169975"/>
    <lineage>
        <taxon>Bacteria</taxon>
        <taxon>Pseudomonadati</taxon>
        <taxon>Pseudomonadota</taxon>
        <taxon>Alphaproteobacteria</taxon>
        <taxon>Acetobacterales</taxon>
        <taxon>Acetobacteraceae</taxon>
        <taxon>environmental samples</taxon>
    </lineage>
</organism>
<feature type="compositionally biased region" description="Gly residues" evidence="1">
    <location>
        <begin position="87"/>
        <end position="102"/>
    </location>
</feature>
<protein>
    <submittedName>
        <fullName evidence="2">Mobile element protein</fullName>
    </submittedName>
</protein>
<name>A0A6J4JX90_9PROT</name>
<feature type="compositionally biased region" description="Low complexity" evidence="1">
    <location>
        <begin position="108"/>
        <end position="119"/>
    </location>
</feature>
<evidence type="ECO:0000313" key="2">
    <source>
        <dbReference type="EMBL" id="CAA9289619.1"/>
    </source>
</evidence>
<gene>
    <name evidence="2" type="ORF">AVDCRST_MAG08-4480</name>
</gene>
<evidence type="ECO:0000256" key="1">
    <source>
        <dbReference type="SAM" id="MobiDB-lite"/>
    </source>
</evidence>
<dbReference type="EMBL" id="CADCTG010000360">
    <property type="protein sequence ID" value="CAA9289619.1"/>
    <property type="molecule type" value="Genomic_DNA"/>
</dbReference>
<feature type="non-terminal residue" evidence="2">
    <location>
        <position position="170"/>
    </location>
</feature>
<feature type="non-terminal residue" evidence="2">
    <location>
        <position position="1"/>
    </location>
</feature>
<dbReference type="AlphaFoldDB" id="A0A6J4JX90"/>
<feature type="region of interest" description="Disordered" evidence="1">
    <location>
        <begin position="131"/>
        <end position="170"/>
    </location>
</feature>
<sequence length="170" mass="16048">GGGDHPDRVVGGGTAASGGSDAECEGGAADAGDRAGAGRPAAGRGGGPVRHGPSDAARLGAPLQRRRGRGPFRPAGPPRPEAVPVAGAGGGGGTVGRSGTGAGRARRLGALAPRRPAGPHRAAFRSAAARAHGGQAAAAAALPAPVRASAAPRQRPGGAGGVQKNFAALL</sequence>
<reference evidence="2" key="1">
    <citation type="submission" date="2020-02" db="EMBL/GenBank/DDBJ databases">
        <authorList>
            <person name="Meier V. D."/>
        </authorList>
    </citation>
    <scope>NUCLEOTIDE SEQUENCE</scope>
    <source>
        <strain evidence="2">AVDCRST_MAG08</strain>
    </source>
</reference>
<feature type="compositionally biased region" description="Low complexity" evidence="1">
    <location>
        <begin position="131"/>
        <end position="156"/>
    </location>
</feature>
<accession>A0A6J4JX90</accession>
<feature type="region of interest" description="Disordered" evidence="1">
    <location>
        <begin position="1"/>
        <end position="119"/>
    </location>
</feature>